<accession>A0ACB5R7E8</accession>
<comment type="caution">
    <text evidence="1">The sequence shown here is derived from an EMBL/GenBank/DDBJ whole genome shotgun (WGS) entry which is preliminary data.</text>
</comment>
<dbReference type="EMBL" id="BROD01000001">
    <property type="protein sequence ID" value="GKX65035.1"/>
    <property type="molecule type" value="Genomic_DNA"/>
</dbReference>
<sequence>MKMKKTLCMVLTGALTAGMLVGCGSKSAGSNGKKDVTLKVLTQRTDIVDTDLKKFGDDYKAKTGVTIKWEAIKDYEGDIKVRLNSNDYGDVLLLPSTMPKKELPNFFEPLGKDTDSKISEYQSNKLSAVKDEGKDTYTVYGLSYGLGATGIVYNKAVFKKAGVDDTQIKTLDQFYAACDKIAKTGAIPLATNFSAKWTLSNWYTTGWAFSGDKNFPNTVYKDSSVFDASKPLGQSLEVLYTLISKGWTEKDLTTTNWEQSKTDLATGKVAMMPLGTWAIPQMKGLATNKDDIGFMAFPTKDGKTYTILSPDYAYGVSSKSTHKEEAKAFMYAFLDSDYAANNGFIPNNKKLTGGDKALQDFIKSGVNTLVQDPASKEDDGKFDLVINKGKIDIWGGTFVQPAALAAKKSKADFDKAIADLNKAWNDSKTSQGF</sequence>
<evidence type="ECO:0000313" key="1">
    <source>
        <dbReference type="EMBL" id="GKX65035.1"/>
    </source>
</evidence>
<evidence type="ECO:0000313" key="2">
    <source>
        <dbReference type="Proteomes" id="UP001058074"/>
    </source>
</evidence>
<keyword evidence="2" id="KW-1185">Reference proteome</keyword>
<reference evidence="1" key="1">
    <citation type="journal article" date="2025" name="Int. J. Syst. Evol. Microbiol.">
        <title>Inconstantimicrobium mannanitabidum sp. nov., a novel member of the family Clostridiaceae isolated from anoxic soil under the treatment of reductive soil disinfestation.</title>
        <authorList>
            <person name="Ueki A."/>
            <person name="Tonouchi A."/>
            <person name="Honma S."/>
            <person name="Kaku N."/>
            <person name="Ueki K."/>
        </authorList>
    </citation>
    <scope>NUCLEOTIDE SEQUENCE</scope>
    <source>
        <strain evidence="1">TW13</strain>
    </source>
</reference>
<name>A0ACB5R7E8_9CLOT</name>
<proteinExistence type="predicted"/>
<gene>
    <name evidence="1" type="ORF">rsdtw13_02930</name>
</gene>
<organism evidence="1 2">
    <name type="scientific">Inconstantimicrobium mannanitabidum</name>
    <dbReference type="NCBI Taxonomy" id="1604901"/>
    <lineage>
        <taxon>Bacteria</taxon>
        <taxon>Bacillati</taxon>
        <taxon>Bacillota</taxon>
        <taxon>Clostridia</taxon>
        <taxon>Eubacteriales</taxon>
        <taxon>Clostridiaceae</taxon>
        <taxon>Inconstantimicrobium</taxon>
    </lineage>
</organism>
<dbReference type="Proteomes" id="UP001058074">
    <property type="component" value="Unassembled WGS sequence"/>
</dbReference>
<protein>
    <submittedName>
        <fullName evidence="1">Sugar ABC transporter substrate-binding protein</fullName>
    </submittedName>
</protein>